<keyword evidence="2 4" id="KW-0863">Zinc-finger</keyword>
<name>G0MUS5_CAEBE</name>
<dbReference type="InterPro" id="IPR017907">
    <property type="entry name" value="Znf_RING_CS"/>
</dbReference>
<organism evidence="8">
    <name type="scientific">Caenorhabditis brenneri</name>
    <name type="common">Nematode worm</name>
    <dbReference type="NCBI Taxonomy" id="135651"/>
    <lineage>
        <taxon>Eukaryota</taxon>
        <taxon>Metazoa</taxon>
        <taxon>Ecdysozoa</taxon>
        <taxon>Nematoda</taxon>
        <taxon>Chromadorea</taxon>
        <taxon>Rhabditida</taxon>
        <taxon>Rhabditina</taxon>
        <taxon>Rhabditomorpha</taxon>
        <taxon>Rhabditoidea</taxon>
        <taxon>Rhabditidae</taxon>
        <taxon>Peloderinae</taxon>
        <taxon>Caenorhabditis</taxon>
    </lineage>
</organism>
<keyword evidence="5" id="KW-0812">Transmembrane</keyword>
<dbReference type="eggNOG" id="KOG2164">
    <property type="taxonomic scope" value="Eukaryota"/>
</dbReference>
<keyword evidence="5" id="KW-0472">Membrane</keyword>
<protein>
    <recommendedName>
        <fullName evidence="6">RING-type domain-containing protein</fullName>
    </recommendedName>
</protein>
<dbReference type="InterPro" id="IPR013083">
    <property type="entry name" value="Znf_RING/FYVE/PHD"/>
</dbReference>
<dbReference type="InterPro" id="IPR027370">
    <property type="entry name" value="Znf-RING_euk"/>
</dbReference>
<dbReference type="SUPFAM" id="SSF57850">
    <property type="entry name" value="RING/U-box"/>
    <property type="match status" value="1"/>
</dbReference>
<sequence>MNPVCNFVPFFALLYLLECTKDLFDVETRPFLERLPSLNPSDSLQAFLVTLTIYVILTLISKRETWRLVILLGDIIKLFLFRKERRQARDEHENDEEYQRHRDNFSNRIGETLREPVHECPICLSEATFPVMADCGHVFCCTCIYRYWAQSIPYVDPCDCPFCRCTVSFENHLTGDTKNENHTVVLMHMVVVFGFTIFFDAPGLSNTSTL</sequence>
<dbReference type="HOGENOM" id="CLU_1311082_0_0_1"/>
<evidence type="ECO:0000259" key="6">
    <source>
        <dbReference type="PROSITE" id="PS50089"/>
    </source>
</evidence>
<dbReference type="GO" id="GO:0008270">
    <property type="term" value="F:zinc ion binding"/>
    <property type="evidence" value="ECO:0007669"/>
    <property type="project" value="UniProtKB-KW"/>
</dbReference>
<evidence type="ECO:0000313" key="8">
    <source>
        <dbReference type="Proteomes" id="UP000008068"/>
    </source>
</evidence>
<dbReference type="PANTHER" id="PTHR22894">
    <property type="entry name" value="RING-TYPE DOMAIN-CONTAINING PROTEIN"/>
    <property type="match status" value="1"/>
</dbReference>
<keyword evidence="3" id="KW-0862">Zinc</keyword>
<feature type="domain" description="RING-type" evidence="6">
    <location>
        <begin position="120"/>
        <end position="164"/>
    </location>
</feature>
<keyword evidence="5" id="KW-1133">Transmembrane helix</keyword>
<evidence type="ECO:0000256" key="2">
    <source>
        <dbReference type="ARBA" id="ARBA00022771"/>
    </source>
</evidence>
<dbReference type="PROSITE" id="PS50089">
    <property type="entry name" value="ZF_RING_2"/>
    <property type="match status" value="1"/>
</dbReference>
<feature type="transmembrane region" description="Helical" evidence="5">
    <location>
        <begin position="43"/>
        <end position="60"/>
    </location>
</feature>
<dbReference type="OrthoDB" id="9049620at2759"/>
<keyword evidence="1" id="KW-0479">Metal-binding</keyword>
<accession>G0MUS5</accession>
<dbReference type="GO" id="GO:0061630">
    <property type="term" value="F:ubiquitin protein ligase activity"/>
    <property type="evidence" value="ECO:0007669"/>
    <property type="project" value="InterPro"/>
</dbReference>
<evidence type="ECO:0000256" key="5">
    <source>
        <dbReference type="SAM" id="Phobius"/>
    </source>
</evidence>
<dbReference type="Proteomes" id="UP000008068">
    <property type="component" value="Unassembled WGS sequence"/>
</dbReference>
<dbReference type="Gene3D" id="3.30.40.10">
    <property type="entry name" value="Zinc/RING finger domain, C3HC4 (zinc finger)"/>
    <property type="match status" value="1"/>
</dbReference>
<evidence type="ECO:0000256" key="3">
    <source>
        <dbReference type="ARBA" id="ARBA00022833"/>
    </source>
</evidence>
<feature type="transmembrane region" description="Helical" evidence="5">
    <location>
        <begin position="184"/>
        <end position="204"/>
    </location>
</feature>
<dbReference type="SMART" id="SM00184">
    <property type="entry name" value="RING"/>
    <property type="match status" value="1"/>
</dbReference>
<dbReference type="Pfam" id="PF13445">
    <property type="entry name" value="zf-RING_UBOX"/>
    <property type="match status" value="1"/>
</dbReference>
<evidence type="ECO:0000256" key="1">
    <source>
        <dbReference type="ARBA" id="ARBA00022723"/>
    </source>
</evidence>
<dbReference type="InParanoid" id="G0MUS5"/>
<reference evidence="8" key="1">
    <citation type="submission" date="2011-07" db="EMBL/GenBank/DDBJ databases">
        <authorList>
            <consortium name="Caenorhabditis brenneri Sequencing and Analysis Consortium"/>
            <person name="Wilson R.K."/>
        </authorList>
    </citation>
    <scope>NUCLEOTIDE SEQUENCE [LARGE SCALE GENOMIC DNA]</scope>
    <source>
        <strain evidence="8">PB2801</strain>
    </source>
</reference>
<dbReference type="PROSITE" id="PS00518">
    <property type="entry name" value="ZF_RING_1"/>
    <property type="match status" value="1"/>
</dbReference>
<dbReference type="InterPro" id="IPR001841">
    <property type="entry name" value="Znf_RING"/>
</dbReference>
<evidence type="ECO:0000313" key="7">
    <source>
        <dbReference type="EMBL" id="EGT44440.1"/>
    </source>
</evidence>
<dbReference type="InterPro" id="IPR038896">
    <property type="entry name" value="RNF170"/>
</dbReference>
<dbReference type="EMBL" id="GL379813">
    <property type="protein sequence ID" value="EGT44440.1"/>
    <property type="molecule type" value="Genomic_DNA"/>
</dbReference>
<dbReference type="AlphaFoldDB" id="G0MUS5"/>
<dbReference type="PANTHER" id="PTHR22894:SF5">
    <property type="entry name" value="RING-TYPE DOMAIN-CONTAINING PROTEIN"/>
    <property type="match status" value="1"/>
</dbReference>
<keyword evidence="8" id="KW-1185">Reference proteome</keyword>
<gene>
    <name evidence="7" type="ORF">CAEBREN_25745</name>
</gene>
<dbReference type="STRING" id="135651.G0MUS5"/>
<evidence type="ECO:0000256" key="4">
    <source>
        <dbReference type="PROSITE-ProRule" id="PRU00175"/>
    </source>
</evidence>
<proteinExistence type="predicted"/>